<dbReference type="EMBL" id="AFEU01000002">
    <property type="protein sequence ID" value="EIJ79945.1"/>
    <property type="molecule type" value="Genomic_DNA"/>
</dbReference>
<gene>
    <name evidence="2" type="ORF">PB1_06257</name>
</gene>
<dbReference type="eggNOG" id="ENOG5033UR4">
    <property type="taxonomic scope" value="Bacteria"/>
</dbReference>
<dbReference type="OrthoDB" id="2587797at2"/>
<comment type="caution">
    <text evidence="2">The sequence shown here is derived from an EMBL/GenBank/DDBJ whole genome shotgun (WGS) entry which is preliminary data.</text>
</comment>
<evidence type="ECO:0000313" key="2">
    <source>
        <dbReference type="EMBL" id="EIJ79945.1"/>
    </source>
</evidence>
<feature type="transmembrane region" description="Helical" evidence="1">
    <location>
        <begin position="57"/>
        <end position="75"/>
    </location>
</feature>
<evidence type="ECO:0008006" key="4">
    <source>
        <dbReference type="Google" id="ProtNLM"/>
    </source>
</evidence>
<feature type="transmembrane region" description="Helical" evidence="1">
    <location>
        <begin position="119"/>
        <end position="138"/>
    </location>
</feature>
<proteinExistence type="predicted"/>
<keyword evidence="1" id="KW-0472">Membrane</keyword>
<dbReference type="Proteomes" id="UP000010523">
    <property type="component" value="Unassembled WGS sequence"/>
</dbReference>
<dbReference type="PATRIC" id="fig|997296.3.peg.1333"/>
<reference evidence="2 3" key="1">
    <citation type="journal article" date="2012" name="Appl. Environ. Microbiol.">
        <title>Genome Sequence of Thermotolerant Bacillus methanolicus: Features and Regulation Related to Methylotrophy and Production of L-Lysine and L-Glutamate from Methanol.</title>
        <authorList>
            <person name="Heggeset T.M."/>
            <person name="Krog A."/>
            <person name="Balzer S."/>
            <person name="Wentzel A."/>
            <person name="Ellingsen T.E."/>
            <person name="Brautaset T."/>
        </authorList>
    </citation>
    <scope>NUCLEOTIDE SEQUENCE [LARGE SCALE GENOMIC DNA]</scope>
    <source>
        <strain evidence="2 3">PB1</strain>
    </source>
</reference>
<dbReference type="RefSeq" id="WP_003351348.1">
    <property type="nucleotide sequence ID" value="NZ_AFEU01000002.1"/>
</dbReference>
<evidence type="ECO:0000313" key="3">
    <source>
        <dbReference type="Proteomes" id="UP000010523"/>
    </source>
</evidence>
<dbReference type="AlphaFoldDB" id="I3E0C4"/>
<evidence type="ECO:0000256" key="1">
    <source>
        <dbReference type="SAM" id="Phobius"/>
    </source>
</evidence>
<feature type="transmembrane region" description="Helical" evidence="1">
    <location>
        <begin position="213"/>
        <end position="233"/>
    </location>
</feature>
<keyword evidence="1" id="KW-0812">Transmembrane</keyword>
<name>I3E0C4_BACMT</name>
<keyword evidence="1" id="KW-1133">Transmembrane helix</keyword>
<organism evidence="2 3">
    <name type="scientific">Bacillus methanolicus PB1</name>
    <dbReference type="NCBI Taxonomy" id="997296"/>
    <lineage>
        <taxon>Bacteria</taxon>
        <taxon>Bacillati</taxon>
        <taxon>Bacillota</taxon>
        <taxon>Bacilli</taxon>
        <taxon>Bacillales</taxon>
        <taxon>Bacillaceae</taxon>
        <taxon>Bacillus</taxon>
    </lineage>
</organism>
<protein>
    <recommendedName>
        <fullName evidence="4">YhfC family intramembrane metalloprotease</fullName>
    </recommendedName>
</protein>
<sequence>MTAFLKSKNILSDQSHQKIARKFIYAIPLYLAVPISFGLFFHYGFSSIHWEAFGLGALGWVLALLLRGPVTVFLKGMPKERAMLFVGLSSGPLEEGVRLILLFLTGASFSWALSVGQGWAAIEVLFAVINGLVLINIIQRNDEKAIQVKELLESQGQFHLSPLWGVVERIFASAFHLGVTLLIAKIPLLVLVLLFVHSLFNLAVVWISRKNMFFAQLLIASVGTVLLVFGLIAW</sequence>
<keyword evidence="3" id="KW-1185">Reference proteome</keyword>
<feature type="transmembrane region" description="Helical" evidence="1">
    <location>
        <begin position="23"/>
        <end position="45"/>
    </location>
</feature>
<accession>I3E0C4</accession>